<dbReference type="InParanoid" id="A0A1X7SD69"/>
<dbReference type="AlphaFoldDB" id="A0A1X7SD69"/>
<reference evidence="1" key="1">
    <citation type="submission" date="2017-05" db="UniProtKB">
        <authorList>
            <consortium name="EnsemblMetazoa"/>
        </authorList>
    </citation>
    <scope>IDENTIFICATION</scope>
</reference>
<organism evidence="1">
    <name type="scientific">Amphimedon queenslandica</name>
    <name type="common">Sponge</name>
    <dbReference type="NCBI Taxonomy" id="400682"/>
    <lineage>
        <taxon>Eukaryota</taxon>
        <taxon>Metazoa</taxon>
        <taxon>Porifera</taxon>
        <taxon>Demospongiae</taxon>
        <taxon>Heteroscleromorpha</taxon>
        <taxon>Haplosclerida</taxon>
        <taxon>Niphatidae</taxon>
        <taxon>Amphimedon</taxon>
    </lineage>
</organism>
<sequence length="134" mass="15312">IEELEEENNQNKIGDQLHDDVSLTDFLRDEPSLAELFDPSKQWDIFNQEETTTNLDEQQQELVQHEVTEQSSFKTKQSNIYTSDHNEANSLNTVSAIGDLNMAVSHIVPYDVLLPLPSPLEEYKTLSLHSPEVE</sequence>
<proteinExistence type="predicted"/>
<accession>A0A1X7SD69</accession>
<dbReference type="EnsemblMetazoa" id="Aqu2.1.00008_001">
    <property type="protein sequence ID" value="Aqu2.1.00008_001"/>
    <property type="gene ID" value="Aqu2.1.00008"/>
</dbReference>
<name>A0A1X7SD69_AMPQE</name>
<protein>
    <submittedName>
        <fullName evidence="1">Uncharacterized protein</fullName>
    </submittedName>
</protein>
<evidence type="ECO:0000313" key="1">
    <source>
        <dbReference type="EnsemblMetazoa" id="Aqu2.1.00008_001"/>
    </source>
</evidence>